<comment type="catalytic activity">
    <reaction evidence="5">
        <text>(6S)-5-formyl-5,6,7,8-tetrahydrofolate + ATP = (6R)-5,10-methenyltetrahydrofolate + ADP + phosphate</text>
        <dbReference type="Rhea" id="RHEA:10488"/>
        <dbReference type="ChEBI" id="CHEBI:30616"/>
        <dbReference type="ChEBI" id="CHEBI:43474"/>
        <dbReference type="ChEBI" id="CHEBI:57455"/>
        <dbReference type="ChEBI" id="CHEBI:57457"/>
        <dbReference type="ChEBI" id="CHEBI:456216"/>
        <dbReference type="EC" id="6.3.3.2"/>
    </reaction>
</comment>
<dbReference type="GO" id="GO:0030272">
    <property type="term" value="F:5-formyltetrahydrofolate cyclo-ligase activity"/>
    <property type="evidence" value="ECO:0007669"/>
    <property type="project" value="UniProtKB-EC"/>
</dbReference>
<dbReference type="EC" id="6.3.3.2" evidence="5"/>
<evidence type="ECO:0000256" key="3">
    <source>
        <dbReference type="ARBA" id="ARBA00022840"/>
    </source>
</evidence>
<dbReference type="PIRSF" id="PIRSF006806">
    <property type="entry name" value="FTHF_cligase"/>
    <property type="match status" value="1"/>
</dbReference>
<evidence type="ECO:0000313" key="6">
    <source>
        <dbReference type="EMBL" id="MBB3064802.1"/>
    </source>
</evidence>
<dbReference type="InterPro" id="IPR002698">
    <property type="entry name" value="FTHF_cligase"/>
</dbReference>
<evidence type="ECO:0000256" key="5">
    <source>
        <dbReference type="RuleBase" id="RU361279"/>
    </source>
</evidence>
<dbReference type="NCBIfam" id="TIGR02727">
    <property type="entry name" value="MTHFS_bact"/>
    <property type="match status" value="1"/>
</dbReference>
<reference evidence="6 7" key="1">
    <citation type="submission" date="2020-08" db="EMBL/GenBank/DDBJ databases">
        <title>Genomic Encyclopedia of Type Strains, Phase III (KMG-III): the genomes of soil and plant-associated and newly described type strains.</title>
        <authorList>
            <person name="Whitman W."/>
        </authorList>
    </citation>
    <scope>NUCLEOTIDE SEQUENCE [LARGE SCALE GENOMIC DNA]</scope>
    <source>
        <strain evidence="6 7">CECT 8803</strain>
    </source>
</reference>
<feature type="binding site" evidence="4">
    <location>
        <position position="59"/>
    </location>
    <ligand>
        <name>substrate</name>
    </ligand>
</feature>
<comment type="caution">
    <text evidence="6">The sequence shown here is derived from an EMBL/GenBank/DDBJ whole genome shotgun (WGS) entry which is preliminary data.</text>
</comment>
<keyword evidence="5" id="KW-0479">Metal-binding</keyword>
<dbReference type="RefSeq" id="WP_183415598.1">
    <property type="nucleotide sequence ID" value="NZ_JACHXA010000002.1"/>
</dbReference>
<proteinExistence type="inferred from homology"/>
<dbReference type="Gene3D" id="3.40.50.10420">
    <property type="entry name" value="NagB/RpiA/CoA transferase-like"/>
    <property type="match status" value="1"/>
</dbReference>
<dbReference type="PANTHER" id="PTHR23407">
    <property type="entry name" value="ATPASE INHIBITOR/5-FORMYLTETRAHYDROFOLATE CYCLO-LIGASE"/>
    <property type="match status" value="1"/>
</dbReference>
<accession>A0A839SQP3</accession>
<dbReference type="Proteomes" id="UP000581135">
    <property type="component" value="Unassembled WGS sequence"/>
</dbReference>
<dbReference type="InterPro" id="IPR037171">
    <property type="entry name" value="NagB/RpiA_transferase-like"/>
</dbReference>
<dbReference type="GO" id="GO:0046872">
    <property type="term" value="F:metal ion binding"/>
    <property type="evidence" value="ECO:0007669"/>
    <property type="project" value="UniProtKB-KW"/>
</dbReference>
<dbReference type="Pfam" id="PF01812">
    <property type="entry name" value="5-FTHF_cyc-lig"/>
    <property type="match status" value="1"/>
</dbReference>
<name>A0A839SQP3_9PROT</name>
<feature type="binding site" evidence="4">
    <location>
        <begin position="9"/>
        <end position="13"/>
    </location>
    <ligand>
        <name>ATP</name>
        <dbReference type="ChEBI" id="CHEBI:30616"/>
    </ligand>
</feature>
<organism evidence="6 7">
    <name type="scientific">Limibacillus halophilus</name>
    <dbReference type="NCBI Taxonomy" id="1579333"/>
    <lineage>
        <taxon>Bacteria</taxon>
        <taxon>Pseudomonadati</taxon>
        <taxon>Pseudomonadota</taxon>
        <taxon>Alphaproteobacteria</taxon>
        <taxon>Rhodospirillales</taxon>
        <taxon>Rhodovibrionaceae</taxon>
        <taxon>Limibacillus</taxon>
    </lineage>
</organism>
<dbReference type="PANTHER" id="PTHR23407:SF1">
    <property type="entry name" value="5-FORMYLTETRAHYDROFOLATE CYCLO-LIGASE"/>
    <property type="match status" value="1"/>
</dbReference>
<comment type="similarity">
    <text evidence="1 5">Belongs to the 5-formyltetrahydrofolate cyclo-ligase family.</text>
</comment>
<keyword evidence="3 4" id="KW-0067">ATP-binding</keyword>
<comment type="cofactor">
    <cofactor evidence="5">
        <name>Mg(2+)</name>
        <dbReference type="ChEBI" id="CHEBI:18420"/>
    </cofactor>
</comment>
<protein>
    <recommendedName>
        <fullName evidence="5">5-formyltetrahydrofolate cyclo-ligase</fullName>
        <ecNumber evidence="5">6.3.3.2</ecNumber>
    </recommendedName>
</protein>
<gene>
    <name evidence="6" type="ORF">FHR98_001074</name>
</gene>
<evidence type="ECO:0000256" key="4">
    <source>
        <dbReference type="PIRSR" id="PIRSR006806-1"/>
    </source>
</evidence>
<evidence type="ECO:0000256" key="2">
    <source>
        <dbReference type="ARBA" id="ARBA00022741"/>
    </source>
</evidence>
<keyword evidence="6" id="KW-0436">Ligase</keyword>
<dbReference type="GO" id="GO:0009396">
    <property type="term" value="P:folic acid-containing compound biosynthetic process"/>
    <property type="evidence" value="ECO:0007669"/>
    <property type="project" value="TreeGrafter"/>
</dbReference>
<dbReference type="EMBL" id="JACHXA010000002">
    <property type="protein sequence ID" value="MBB3064802.1"/>
    <property type="molecule type" value="Genomic_DNA"/>
</dbReference>
<feature type="binding site" evidence="4">
    <location>
        <begin position="134"/>
        <end position="142"/>
    </location>
    <ligand>
        <name>ATP</name>
        <dbReference type="ChEBI" id="CHEBI:30616"/>
    </ligand>
</feature>
<dbReference type="GO" id="GO:0035999">
    <property type="term" value="P:tetrahydrofolate interconversion"/>
    <property type="evidence" value="ECO:0007669"/>
    <property type="project" value="TreeGrafter"/>
</dbReference>
<keyword evidence="7" id="KW-1185">Reference proteome</keyword>
<keyword evidence="5" id="KW-0460">Magnesium</keyword>
<dbReference type="AlphaFoldDB" id="A0A839SQP3"/>
<dbReference type="GO" id="GO:0005524">
    <property type="term" value="F:ATP binding"/>
    <property type="evidence" value="ECO:0007669"/>
    <property type="project" value="UniProtKB-KW"/>
</dbReference>
<evidence type="ECO:0000256" key="1">
    <source>
        <dbReference type="ARBA" id="ARBA00010638"/>
    </source>
</evidence>
<sequence length="199" mass="22326">MGHALDDEKALLRRELFQRRKEAAANAPEAGRYVAERIARDIPLPIEAPISGFWPMGSEIDIRPLLEKLNREGHPVGLPVVARKSAPLTFRRWQTGDNLVSGGFGTSIPDPNQPEIEPRVLFVPLLAFDRQGYRLGYGGGFYDRTLERLRRIGPRLAVGVAFAAQEVAEVPRDRYDQKLDVIVTEQEVISIDMKKVGRT</sequence>
<dbReference type="InterPro" id="IPR024185">
    <property type="entry name" value="FTHF_cligase-like_sf"/>
</dbReference>
<keyword evidence="2 4" id="KW-0547">Nucleotide-binding</keyword>
<dbReference type="SUPFAM" id="SSF100950">
    <property type="entry name" value="NagB/RpiA/CoA transferase-like"/>
    <property type="match status" value="1"/>
</dbReference>
<evidence type="ECO:0000313" key="7">
    <source>
        <dbReference type="Proteomes" id="UP000581135"/>
    </source>
</evidence>